<gene>
    <name evidence="10" type="ORF">Ctob_002394</name>
</gene>
<dbReference type="PANTHER" id="PTHR10846:SF73">
    <property type="entry name" value="SODIUM_CALCIUM EXCHANGER MEMBRANE REGION DOMAIN-CONTAINING PROTEIN"/>
    <property type="match status" value="1"/>
</dbReference>
<evidence type="ECO:0000256" key="7">
    <source>
        <dbReference type="SAM" id="MobiDB-lite"/>
    </source>
</evidence>
<dbReference type="InterPro" id="IPR044880">
    <property type="entry name" value="NCX_ion-bd_dom_sf"/>
</dbReference>
<dbReference type="InterPro" id="IPR004837">
    <property type="entry name" value="NaCa_Exmemb"/>
</dbReference>
<feature type="transmembrane region" description="Helical" evidence="8">
    <location>
        <begin position="821"/>
        <end position="843"/>
    </location>
</feature>
<dbReference type="Proteomes" id="UP000037460">
    <property type="component" value="Unassembled WGS sequence"/>
</dbReference>
<feature type="region of interest" description="Disordered" evidence="7">
    <location>
        <begin position="618"/>
        <end position="638"/>
    </location>
</feature>
<dbReference type="InterPro" id="IPR001849">
    <property type="entry name" value="PH_domain"/>
</dbReference>
<feature type="transmembrane region" description="Helical" evidence="8">
    <location>
        <begin position="849"/>
        <end position="867"/>
    </location>
</feature>
<keyword evidence="6 8" id="KW-0472">Membrane</keyword>
<accession>A0A0M0JVV0</accession>
<dbReference type="AlphaFoldDB" id="A0A0M0JVV0"/>
<evidence type="ECO:0000256" key="3">
    <source>
        <dbReference type="ARBA" id="ARBA00022449"/>
    </source>
</evidence>
<dbReference type="PROSITE" id="PS50003">
    <property type="entry name" value="PH_DOMAIN"/>
    <property type="match status" value="1"/>
</dbReference>
<evidence type="ECO:0000313" key="10">
    <source>
        <dbReference type="EMBL" id="KOO30811.1"/>
    </source>
</evidence>
<evidence type="ECO:0000259" key="9">
    <source>
        <dbReference type="PROSITE" id="PS50003"/>
    </source>
</evidence>
<dbReference type="SMART" id="SM00233">
    <property type="entry name" value="PH"/>
    <property type="match status" value="1"/>
</dbReference>
<keyword evidence="11" id="KW-1185">Reference proteome</keyword>
<dbReference type="OrthoDB" id="2127281at2759"/>
<organism evidence="10 11">
    <name type="scientific">Chrysochromulina tobinii</name>
    <dbReference type="NCBI Taxonomy" id="1460289"/>
    <lineage>
        <taxon>Eukaryota</taxon>
        <taxon>Haptista</taxon>
        <taxon>Haptophyta</taxon>
        <taxon>Prymnesiophyceae</taxon>
        <taxon>Prymnesiales</taxon>
        <taxon>Chrysochromulinaceae</taxon>
        <taxon>Chrysochromulina</taxon>
    </lineage>
</organism>
<sequence length="886" mass="95432">MMAMLAHQSLAAELPAIDPQFCRDGICFPAVCQADKASSEDTDRVDHVLNQPPGYDYIGFCNLNDDDIAEFLVRGNRSDGDECGSGSFTTCPPAPPHTPIPEQLPGCADHPEERDGDLQLLALWTIIVVYMFYGLAHVCEDFLVPALNIFCERKGVPEDVAGATIMAAGCNAPELFASIIGVFVQHSTVGAGTVVGSAPFNILCICGAAAIAVSGHLVVDGWLMVREIVSLLTVLGLFAWVMSDAIVLWWEALVLVGAYVVYVFVCIYYESILGSCLRRSKARGIEPPMLKKPTELPSMGAGGGNAREAMSAGLLAGYTPEPLGNEPLPQPADLSMNPSAASSAPTVLPLISGSRSMEMLGPSFLGTSTRLESFESHLIDSLESHLFEAGHQPFDVTLPVGGRSYGLSIAEHTHSGVHSSLQESRREAARGTELSASAAGQPELGSFSALVAACRERVDRYARTQGEVLAAIGPAGERIPVRMAGVLFKRSRFYSRVRMSTKKWQRRFFVLHTDTRVFPLRYHRIVANGPLDGTVEWKTSVAIPLHKVHNVVRFSSVELHLVTPKQKYKLRCGADVDPETIQQWFDHLIVSIDELRAQPPPSAGRPRAASTDFAPGYLEGGSSNSMGDRDTWGEPAEDDDEEHDELWYALPEGKLAKAIFILIVPLKAVFHFTIPDPARRADWYMVSLVLAVVWLAILAYTMNLALEKIGCALGVSETVMGLTLGAAGTSFPNLYASVLTARAGQAGMSLCQAFGSNTFNICICLGLVWLVQTTLGTCQLGRGGHILTPNAFGGACTGCYMPMGLGPMCPYRDGSEPVREAGSLVGAVYVTILSIILFMATPLVCRGKISVPAAALYFVVYIVYVVYEVLATYKFIPPLCLGSACI</sequence>
<dbReference type="GO" id="GO:0005262">
    <property type="term" value="F:calcium channel activity"/>
    <property type="evidence" value="ECO:0007669"/>
    <property type="project" value="TreeGrafter"/>
</dbReference>
<evidence type="ECO:0000256" key="5">
    <source>
        <dbReference type="ARBA" id="ARBA00022989"/>
    </source>
</evidence>
<keyword evidence="5 8" id="KW-1133">Transmembrane helix</keyword>
<dbReference type="InterPro" id="IPR011993">
    <property type="entry name" value="PH-like_dom_sf"/>
</dbReference>
<dbReference type="GO" id="GO:0006874">
    <property type="term" value="P:intracellular calcium ion homeostasis"/>
    <property type="evidence" value="ECO:0007669"/>
    <property type="project" value="TreeGrafter"/>
</dbReference>
<feature type="transmembrane region" description="Helical" evidence="8">
    <location>
        <begin position="200"/>
        <end position="219"/>
    </location>
</feature>
<evidence type="ECO:0000313" key="11">
    <source>
        <dbReference type="Proteomes" id="UP000037460"/>
    </source>
</evidence>
<keyword evidence="3" id="KW-0813">Transport</keyword>
<feature type="transmembrane region" description="Helical" evidence="8">
    <location>
        <begin position="256"/>
        <end position="277"/>
    </location>
</feature>
<dbReference type="EMBL" id="JWZX01002158">
    <property type="protein sequence ID" value="KOO30811.1"/>
    <property type="molecule type" value="Genomic_DNA"/>
</dbReference>
<feature type="transmembrane region" description="Helical" evidence="8">
    <location>
        <begin position="231"/>
        <end position="250"/>
    </location>
</feature>
<dbReference type="NCBIfam" id="TIGR00367">
    <property type="entry name" value="calcium/sodium antiporter"/>
    <property type="match status" value="1"/>
</dbReference>
<feature type="domain" description="PH" evidence="9">
    <location>
        <begin position="480"/>
        <end position="593"/>
    </location>
</feature>
<dbReference type="SUPFAM" id="SSF50729">
    <property type="entry name" value="PH domain-like"/>
    <property type="match status" value="1"/>
</dbReference>
<protein>
    <submittedName>
        <fullName evidence="10">Sodium potassium calcium exchanger 3</fullName>
    </submittedName>
</protein>
<evidence type="ECO:0000256" key="8">
    <source>
        <dbReference type="SAM" id="Phobius"/>
    </source>
</evidence>
<feature type="region of interest" description="Disordered" evidence="7">
    <location>
        <begin position="416"/>
        <end position="437"/>
    </location>
</feature>
<dbReference type="Pfam" id="PF01699">
    <property type="entry name" value="Na_Ca_ex"/>
    <property type="match status" value="2"/>
</dbReference>
<comment type="similarity">
    <text evidence="2">Belongs to the Ca(2+):cation antiporter (CaCA) (TC 2.A.19) family. SLC24A subfamily.</text>
</comment>
<dbReference type="PANTHER" id="PTHR10846">
    <property type="entry name" value="SODIUM/POTASSIUM/CALCIUM EXCHANGER"/>
    <property type="match status" value="1"/>
</dbReference>
<reference evidence="11" key="1">
    <citation type="journal article" date="2015" name="PLoS Genet.">
        <title>Genome Sequence and Transcriptome Analyses of Chrysochromulina tobin: Metabolic Tools for Enhanced Algal Fitness in the Prominent Order Prymnesiales (Haptophyceae).</title>
        <authorList>
            <person name="Hovde B.T."/>
            <person name="Deodato C.R."/>
            <person name="Hunsperger H.M."/>
            <person name="Ryken S.A."/>
            <person name="Yost W."/>
            <person name="Jha R.K."/>
            <person name="Patterson J."/>
            <person name="Monnat R.J. Jr."/>
            <person name="Barlow S.B."/>
            <person name="Starkenburg S.R."/>
            <person name="Cattolico R.A."/>
        </authorList>
    </citation>
    <scope>NUCLEOTIDE SEQUENCE</scope>
    <source>
        <strain evidence="11">CCMP291</strain>
    </source>
</reference>
<keyword evidence="4 8" id="KW-0812">Transmembrane</keyword>
<evidence type="ECO:0000256" key="2">
    <source>
        <dbReference type="ARBA" id="ARBA00005364"/>
    </source>
</evidence>
<dbReference type="Gene3D" id="1.20.1420.30">
    <property type="entry name" value="NCX, central ion-binding region"/>
    <property type="match status" value="2"/>
</dbReference>
<dbReference type="Gene3D" id="2.30.29.30">
    <property type="entry name" value="Pleckstrin-homology domain (PH domain)/Phosphotyrosine-binding domain (PTB)"/>
    <property type="match status" value="1"/>
</dbReference>
<feature type="transmembrane region" description="Helical" evidence="8">
    <location>
        <begin position="120"/>
        <end position="138"/>
    </location>
</feature>
<evidence type="ECO:0000256" key="6">
    <source>
        <dbReference type="ARBA" id="ARBA00023136"/>
    </source>
</evidence>
<name>A0A0M0JVV0_9EUKA</name>
<feature type="transmembrane region" description="Helical" evidence="8">
    <location>
        <begin position="686"/>
        <end position="706"/>
    </location>
</feature>
<dbReference type="GO" id="GO:0008273">
    <property type="term" value="F:calcium, potassium:sodium antiporter activity"/>
    <property type="evidence" value="ECO:0007669"/>
    <property type="project" value="TreeGrafter"/>
</dbReference>
<proteinExistence type="inferred from homology"/>
<dbReference type="GO" id="GO:0005886">
    <property type="term" value="C:plasma membrane"/>
    <property type="evidence" value="ECO:0007669"/>
    <property type="project" value="TreeGrafter"/>
</dbReference>
<evidence type="ECO:0000256" key="1">
    <source>
        <dbReference type="ARBA" id="ARBA00004141"/>
    </source>
</evidence>
<comment type="subcellular location">
    <subcellularLocation>
        <location evidence="1">Membrane</location>
        <topology evidence="1">Multi-pass membrane protein</topology>
    </subcellularLocation>
</comment>
<comment type="caution">
    <text evidence="10">The sequence shown here is derived from an EMBL/GenBank/DDBJ whole genome shotgun (WGS) entry which is preliminary data.</text>
</comment>
<keyword evidence="3" id="KW-0050">Antiport</keyword>
<dbReference type="InterPro" id="IPR004481">
    <property type="entry name" value="K/Na/Ca-exchanger"/>
</dbReference>
<evidence type="ECO:0000256" key="4">
    <source>
        <dbReference type="ARBA" id="ARBA00022692"/>
    </source>
</evidence>